<evidence type="ECO:0000256" key="3">
    <source>
        <dbReference type="ARBA" id="ARBA00023014"/>
    </source>
</evidence>
<organism evidence="5 6">
    <name type="scientific">Bacteroides acidifaciens</name>
    <dbReference type="NCBI Taxonomy" id="85831"/>
    <lineage>
        <taxon>Bacteria</taxon>
        <taxon>Pseudomonadati</taxon>
        <taxon>Bacteroidota</taxon>
        <taxon>Bacteroidia</taxon>
        <taxon>Bacteroidales</taxon>
        <taxon>Bacteroidaceae</taxon>
        <taxon>Bacteroides</taxon>
    </lineage>
</organism>
<dbReference type="PROSITE" id="PS00198">
    <property type="entry name" value="4FE4S_FER_1"/>
    <property type="match status" value="1"/>
</dbReference>
<dbReference type="PROSITE" id="PS51379">
    <property type="entry name" value="4FE4S_FER_2"/>
    <property type="match status" value="2"/>
</dbReference>
<evidence type="ECO:0000256" key="2">
    <source>
        <dbReference type="ARBA" id="ARBA00023004"/>
    </source>
</evidence>
<dbReference type="Gene3D" id="3.30.70.20">
    <property type="match status" value="1"/>
</dbReference>
<gene>
    <name evidence="5" type="ORF">D7Y07_04720</name>
</gene>
<reference evidence="5 6" key="1">
    <citation type="submission" date="2018-09" db="EMBL/GenBank/DDBJ databases">
        <title>Murine metabolic-syndrome-specific gut microbial biobank.</title>
        <authorList>
            <person name="Liu C."/>
        </authorList>
    </citation>
    <scope>NUCLEOTIDE SEQUENCE [LARGE SCALE GENOMIC DNA]</scope>
    <source>
        <strain evidence="5 6">0.1X-D8-26</strain>
    </source>
</reference>
<dbReference type="InterPro" id="IPR007525">
    <property type="entry name" value="FrhB_FdhB_C"/>
</dbReference>
<dbReference type="InterPro" id="IPR017896">
    <property type="entry name" value="4Fe4S_Fe-S-bd"/>
</dbReference>
<dbReference type="RefSeq" id="WP_121766315.1">
    <property type="nucleotide sequence ID" value="NZ_CAMRUR010000004.1"/>
</dbReference>
<dbReference type="InterPro" id="IPR052977">
    <property type="entry name" value="Polyferredoxin-like_ET"/>
</dbReference>
<keyword evidence="2" id="KW-0408">Iron</keyword>
<dbReference type="Proteomes" id="UP000267159">
    <property type="component" value="Unassembled WGS sequence"/>
</dbReference>
<feature type="domain" description="4Fe-4S ferredoxin-type" evidence="4">
    <location>
        <begin position="35"/>
        <end position="64"/>
    </location>
</feature>
<feature type="domain" description="4Fe-4S ferredoxin-type" evidence="4">
    <location>
        <begin position="1"/>
        <end position="30"/>
    </location>
</feature>
<dbReference type="EMBL" id="RAZM01000009">
    <property type="protein sequence ID" value="RLT81112.1"/>
    <property type="molecule type" value="Genomic_DNA"/>
</dbReference>
<keyword evidence="3" id="KW-0411">Iron-sulfur</keyword>
<name>A0A3L7YZM9_9BACE</name>
<accession>A0A3L7YZM9</accession>
<keyword evidence="1" id="KW-0479">Metal-binding</keyword>
<protein>
    <submittedName>
        <fullName evidence="5">4Fe-4S dicluster domain-containing protein</fullName>
    </submittedName>
</protein>
<dbReference type="AlphaFoldDB" id="A0A3L7YZM9"/>
<evidence type="ECO:0000256" key="1">
    <source>
        <dbReference type="ARBA" id="ARBA00022723"/>
    </source>
</evidence>
<evidence type="ECO:0000313" key="5">
    <source>
        <dbReference type="EMBL" id="RLT81112.1"/>
    </source>
</evidence>
<dbReference type="InterPro" id="IPR017900">
    <property type="entry name" value="4Fe4S_Fe_S_CS"/>
</dbReference>
<evidence type="ECO:0000259" key="4">
    <source>
        <dbReference type="PROSITE" id="PS51379"/>
    </source>
</evidence>
<comment type="caution">
    <text evidence="5">The sequence shown here is derived from an EMBL/GenBank/DDBJ whole genome shotgun (WGS) entry which is preliminary data.</text>
</comment>
<dbReference type="Pfam" id="PF12838">
    <property type="entry name" value="Fer4_7"/>
    <property type="match status" value="1"/>
</dbReference>
<dbReference type="GO" id="GO:0051536">
    <property type="term" value="F:iron-sulfur cluster binding"/>
    <property type="evidence" value="ECO:0007669"/>
    <property type="project" value="UniProtKB-KW"/>
</dbReference>
<evidence type="ECO:0000313" key="6">
    <source>
        <dbReference type="Proteomes" id="UP000267159"/>
    </source>
</evidence>
<dbReference type="PANTHER" id="PTHR43193">
    <property type="match status" value="1"/>
</dbReference>
<dbReference type="PANTHER" id="PTHR43193:SF2">
    <property type="entry name" value="POLYFERREDOXIN PROTEIN FWDF"/>
    <property type="match status" value="1"/>
</dbReference>
<dbReference type="SUPFAM" id="SSF54862">
    <property type="entry name" value="4Fe-4S ferredoxins"/>
    <property type="match status" value="1"/>
</dbReference>
<dbReference type="GO" id="GO:0046872">
    <property type="term" value="F:metal ion binding"/>
    <property type="evidence" value="ECO:0007669"/>
    <property type="project" value="UniProtKB-KW"/>
</dbReference>
<proteinExistence type="predicted"/>
<sequence>MINIKYKPNCCGCSACVQVCPKQCIFFNEDAEGFLYPVVNKKLCIDCGLCEKVCPFLNPSAPRKPVKVLATINPNEEIRMKSSSGGIFTMLAEAVINEGGVVFGARFDKNWEVMHDYTETKEGLDTFRGAKYTQSKIGITYKKAKDFLIQGRKVLFSGTGCQIVGLRLFLRKEYDNLLTVEIACHGVPSPAVWRAYLDDVTKGDKNKINSINFRDKRNGWNGYGLMIEKDDDIIYELSTSNRYMQSFLKDLCLRPSCANCPAKQGASGTDLIIGDFWGVENIYPEIYDNKGCSFVVVNSEKGKEQIVQINTKNLEITYEEGCRYNPCLVQSSAESRYAPIFWRQFHKNGVMAINDTLKILHSNRIQRMAYLIWYKVISKIRK</sequence>
<dbReference type="Pfam" id="PF04432">
    <property type="entry name" value="FrhB_FdhB_C"/>
    <property type="match status" value="1"/>
</dbReference>